<dbReference type="EC" id="2.7.1.11" evidence="15"/>
<feature type="binding site" evidence="15">
    <location>
        <begin position="141"/>
        <end position="142"/>
    </location>
    <ligand>
        <name>ATP</name>
        <dbReference type="ChEBI" id="CHEBI:30616"/>
    </ligand>
</feature>
<feature type="binding site" description="in other chain" evidence="15">
    <location>
        <begin position="217"/>
        <end position="219"/>
    </location>
    <ligand>
        <name>substrate</name>
        <note>ligand shared between dimeric partners</note>
    </ligand>
</feature>
<comment type="cofactor">
    <cofactor evidence="1 15">
        <name>Mg(2+)</name>
        <dbReference type="ChEBI" id="CHEBI:18420"/>
    </cofactor>
</comment>
<keyword evidence="10 15" id="KW-0418">Kinase</keyword>
<feature type="binding site" description="in other chain" evidence="15">
    <location>
        <position position="528"/>
    </location>
    <ligand>
        <name>beta-D-fructose 2,6-bisphosphate</name>
        <dbReference type="ChEBI" id="CHEBI:58579"/>
        <note>allosteric activator; ligand shared between dimeric partners</note>
    </ligand>
</feature>
<evidence type="ECO:0000313" key="20">
    <source>
        <dbReference type="Proteomes" id="UP001331761"/>
    </source>
</evidence>
<comment type="caution">
    <text evidence="19">The sequence shown here is derived from an EMBL/GenBank/DDBJ whole genome shotgun (WGS) entry which is preliminary data.</text>
</comment>
<keyword evidence="6 15" id="KW-0021">Allosteric enzyme</keyword>
<evidence type="ECO:0000256" key="17">
    <source>
        <dbReference type="SAM" id="MobiDB-lite"/>
    </source>
</evidence>
<comment type="function">
    <text evidence="2 15">Catalyzes the phosphorylation of D-fructose 6-phosphate to fructose 1,6-bisphosphate by ATP, the first committing step of glycolysis.</text>
</comment>
<keyword evidence="8 15" id="KW-0479">Metal-binding</keyword>
<protein>
    <recommendedName>
        <fullName evidence="15">ATP-dependent 6-phosphofructokinase</fullName>
        <shortName evidence="15">ATP-PFK</shortName>
        <shortName evidence="15">Phosphofructokinase</shortName>
        <ecNumber evidence="15">2.7.1.11</ecNumber>
    </recommendedName>
    <alternativeName>
        <fullName evidence="15">Phosphohexokinase</fullName>
    </alternativeName>
</protein>
<dbReference type="FunFam" id="3.40.50.460:FF:000008">
    <property type="entry name" value="ATP-dependent 6-phosphofructokinase"/>
    <property type="match status" value="1"/>
</dbReference>
<keyword evidence="20" id="KW-1185">Reference proteome</keyword>
<dbReference type="InterPro" id="IPR035966">
    <property type="entry name" value="PKF_sf"/>
</dbReference>
<dbReference type="GO" id="GO:0070095">
    <property type="term" value="F:fructose-6-phosphate binding"/>
    <property type="evidence" value="ECO:0007669"/>
    <property type="project" value="TreeGrafter"/>
</dbReference>
<dbReference type="Pfam" id="PF00365">
    <property type="entry name" value="PFK"/>
    <property type="match status" value="2"/>
</dbReference>
<evidence type="ECO:0000259" key="18">
    <source>
        <dbReference type="Pfam" id="PF00365"/>
    </source>
</evidence>
<dbReference type="PANTHER" id="PTHR13697:SF4">
    <property type="entry name" value="ATP-DEPENDENT 6-PHOSPHOFRUCTOKINASE"/>
    <property type="match status" value="1"/>
</dbReference>
<dbReference type="PROSITE" id="PS00433">
    <property type="entry name" value="PHOSPHOFRUCTOKINASE"/>
    <property type="match status" value="2"/>
</dbReference>
<evidence type="ECO:0000256" key="2">
    <source>
        <dbReference type="ARBA" id="ARBA00002659"/>
    </source>
</evidence>
<dbReference type="GO" id="GO:0048029">
    <property type="term" value="F:monosaccharide binding"/>
    <property type="evidence" value="ECO:0007669"/>
    <property type="project" value="TreeGrafter"/>
</dbReference>
<feature type="compositionally biased region" description="Basic and acidic residues" evidence="17">
    <location>
        <begin position="1"/>
        <end position="11"/>
    </location>
</feature>
<dbReference type="FunFam" id="3.40.50.450:FF:000064">
    <property type="entry name" value="Phosphofructokinase, platelet b"/>
    <property type="match status" value="1"/>
</dbReference>
<dbReference type="GO" id="GO:0005945">
    <property type="term" value="C:6-phosphofructokinase complex"/>
    <property type="evidence" value="ECO:0007669"/>
    <property type="project" value="UniProtKB-ARBA"/>
</dbReference>
<comment type="activity regulation">
    <text evidence="15">Allosterically activated by ADP, AMP, or fructose 2,6-bisphosphate, and allosterically inhibited by ATP or citrate.</text>
</comment>
<evidence type="ECO:0000256" key="8">
    <source>
        <dbReference type="ARBA" id="ARBA00022723"/>
    </source>
</evidence>
<feature type="binding site" description="in other chain" evidence="15">
    <location>
        <begin position="586"/>
        <end position="590"/>
    </location>
    <ligand>
        <name>beta-D-fructose 2,6-bisphosphate</name>
        <dbReference type="ChEBI" id="CHEBI:58579"/>
        <note>allosteric activator; ligand shared between dimeric partners</note>
    </ligand>
</feature>
<evidence type="ECO:0000256" key="5">
    <source>
        <dbReference type="ARBA" id="ARBA00022490"/>
    </source>
</evidence>
<organism evidence="19 20">
    <name type="scientific">Trichostrongylus colubriformis</name>
    <name type="common">Black scour worm</name>
    <dbReference type="NCBI Taxonomy" id="6319"/>
    <lineage>
        <taxon>Eukaryota</taxon>
        <taxon>Metazoa</taxon>
        <taxon>Ecdysozoa</taxon>
        <taxon>Nematoda</taxon>
        <taxon>Chromadorea</taxon>
        <taxon>Rhabditida</taxon>
        <taxon>Rhabditina</taxon>
        <taxon>Rhabditomorpha</taxon>
        <taxon>Strongyloidea</taxon>
        <taxon>Trichostrongylidae</taxon>
        <taxon>Trichostrongylus</taxon>
    </lineage>
</organism>
<name>A0AAN8FSD6_TRICO</name>
<dbReference type="AlphaFoldDB" id="A0AAN8FSD6"/>
<comment type="similarity">
    <text evidence="15">Belongs to the phosphofructokinase type A (PFKA) family. ATP-dependent PFK group I subfamily. Eukaryotic two domain clade 'E' sub-subfamily.</text>
</comment>
<feature type="region of interest" description="Disordered" evidence="17">
    <location>
        <begin position="1"/>
        <end position="31"/>
    </location>
</feature>
<feature type="binding site" evidence="15">
    <location>
        <position position="345"/>
    </location>
    <ligand>
        <name>substrate</name>
        <note>ligand shared between dimeric partners</note>
    </ligand>
</feature>
<dbReference type="NCBIfam" id="TIGR02478">
    <property type="entry name" value="6PF1K_euk"/>
    <property type="match status" value="1"/>
</dbReference>
<feature type="binding site" description="in other chain" evidence="15">
    <location>
        <begin position="261"/>
        <end position="263"/>
    </location>
    <ligand>
        <name>substrate</name>
        <note>ligand shared between dimeric partners</note>
    </ligand>
</feature>
<feature type="binding site" description="in other chain" evidence="15">
    <location>
        <begin position="728"/>
        <end position="731"/>
    </location>
    <ligand>
        <name>beta-D-fructose 2,6-bisphosphate</name>
        <dbReference type="ChEBI" id="CHEBI:58579"/>
        <note>allosteric activator; ligand shared between dimeric partners</note>
    </ligand>
</feature>
<reference evidence="19 20" key="1">
    <citation type="submission" date="2019-10" db="EMBL/GenBank/DDBJ databases">
        <title>Assembly and Annotation for the nematode Trichostrongylus colubriformis.</title>
        <authorList>
            <person name="Martin J."/>
        </authorList>
    </citation>
    <scope>NUCLEOTIDE SEQUENCE [LARGE SCALE GENOMIC DNA]</scope>
    <source>
        <strain evidence="19">G859</strain>
        <tissue evidence="19">Whole worm</tissue>
    </source>
</reference>
<dbReference type="InterPro" id="IPR022953">
    <property type="entry name" value="ATP_PFK"/>
</dbReference>
<evidence type="ECO:0000256" key="11">
    <source>
        <dbReference type="ARBA" id="ARBA00022840"/>
    </source>
</evidence>
<keyword evidence="12 15" id="KW-0460">Magnesium</keyword>
<dbReference type="EMBL" id="WIXE01012852">
    <property type="protein sequence ID" value="KAK5975610.1"/>
    <property type="molecule type" value="Genomic_DNA"/>
</dbReference>
<dbReference type="GO" id="GO:0030388">
    <property type="term" value="P:fructose 1,6-bisphosphate metabolic process"/>
    <property type="evidence" value="ECO:0007669"/>
    <property type="project" value="TreeGrafter"/>
</dbReference>
<feature type="binding site" description="in other chain" evidence="15">
    <location>
        <position position="696"/>
    </location>
    <ligand>
        <name>beta-D-fructose 2,6-bisphosphate</name>
        <dbReference type="ChEBI" id="CHEBI:58579"/>
        <note>allosteric activator; ligand shared between dimeric partners</note>
    </ligand>
</feature>
<dbReference type="HAMAP" id="MF_03184">
    <property type="entry name" value="Phosphofructokinase_I_E"/>
    <property type="match status" value="1"/>
</dbReference>
<evidence type="ECO:0000256" key="1">
    <source>
        <dbReference type="ARBA" id="ARBA00001946"/>
    </source>
</evidence>
<feature type="binding site" description="in other chain" evidence="15">
    <location>
        <begin position="351"/>
        <end position="354"/>
    </location>
    <ligand>
        <name>substrate</name>
        <note>ligand shared between dimeric partners</note>
    </ligand>
</feature>
<dbReference type="GO" id="GO:0005524">
    <property type="term" value="F:ATP binding"/>
    <property type="evidence" value="ECO:0007669"/>
    <property type="project" value="UniProtKB-KW"/>
</dbReference>
<dbReference type="InterPro" id="IPR000023">
    <property type="entry name" value="Phosphofructokinase_dom"/>
</dbReference>
<evidence type="ECO:0000256" key="6">
    <source>
        <dbReference type="ARBA" id="ARBA00022533"/>
    </source>
</evidence>
<keyword evidence="11 15" id="KW-0067">ATP-binding</keyword>
<dbReference type="GO" id="GO:0006002">
    <property type="term" value="P:fructose 6-phosphate metabolic process"/>
    <property type="evidence" value="ECO:0007669"/>
    <property type="project" value="InterPro"/>
</dbReference>
<dbReference type="PRINTS" id="PR00476">
    <property type="entry name" value="PHFRCTKINASE"/>
</dbReference>
<evidence type="ECO:0000313" key="19">
    <source>
        <dbReference type="EMBL" id="KAK5975610.1"/>
    </source>
</evidence>
<keyword evidence="9 15" id="KW-0547">Nucleotide-binding</keyword>
<comment type="catalytic activity">
    <reaction evidence="14 15 16">
        <text>beta-D-fructose 6-phosphate + ATP = beta-D-fructose 1,6-bisphosphate + ADP + H(+)</text>
        <dbReference type="Rhea" id="RHEA:16109"/>
        <dbReference type="ChEBI" id="CHEBI:15378"/>
        <dbReference type="ChEBI" id="CHEBI:30616"/>
        <dbReference type="ChEBI" id="CHEBI:32966"/>
        <dbReference type="ChEBI" id="CHEBI:57634"/>
        <dbReference type="ChEBI" id="CHEBI:456216"/>
        <dbReference type="EC" id="2.7.1.11"/>
    </reaction>
</comment>
<feature type="region of interest" description="N-terminal catalytic PFK domain 1" evidence="15">
    <location>
        <begin position="1"/>
        <end position="443"/>
    </location>
</feature>
<feature type="region of interest" description="C-terminal regulatory PFK domain 2" evidence="15">
    <location>
        <begin position="459"/>
        <end position="838"/>
    </location>
</feature>
<dbReference type="PANTHER" id="PTHR13697">
    <property type="entry name" value="PHOSPHOFRUCTOKINASE"/>
    <property type="match status" value="1"/>
</dbReference>
<dbReference type="PIRSF" id="PIRSF000533">
    <property type="entry name" value="ATP_PFK_euk"/>
    <property type="match status" value="1"/>
</dbReference>
<keyword evidence="13 15" id="KW-0324">Glycolysis</keyword>
<comment type="pathway">
    <text evidence="4 15 16">Carbohydrate degradation; glycolysis; D-glyceraldehyde 3-phosphate and glycerone phosphate from D-glucose: step 3/4.</text>
</comment>
<evidence type="ECO:0000256" key="10">
    <source>
        <dbReference type="ARBA" id="ARBA00022777"/>
    </source>
</evidence>
<evidence type="ECO:0000256" key="14">
    <source>
        <dbReference type="ARBA" id="ARBA00048070"/>
    </source>
</evidence>
<dbReference type="GO" id="GO:0061621">
    <property type="term" value="P:canonical glycolysis"/>
    <property type="evidence" value="ECO:0007669"/>
    <property type="project" value="TreeGrafter"/>
</dbReference>
<evidence type="ECO:0000256" key="3">
    <source>
        <dbReference type="ARBA" id="ARBA00004496"/>
    </source>
</evidence>
<evidence type="ECO:0000256" key="16">
    <source>
        <dbReference type="PIRNR" id="PIRNR000533"/>
    </source>
</evidence>
<proteinExistence type="inferred from homology"/>
<dbReference type="InterPro" id="IPR015912">
    <property type="entry name" value="Phosphofructokinase_CS"/>
</dbReference>
<evidence type="ECO:0000256" key="13">
    <source>
        <dbReference type="ARBA" id="ARBA00023152"/>
    </source>
</evidence>
<gene>
    <name evidence="19" type="ORF">GCK32_006678</name>
</gene>
<dbReference type="Gene3D" id="3.40.50.460">
    <property type="entry name" value="Phosphofructokinase domain"/>
    <property type="match status" value="2"/>
</dbReference>
<feature type="binding site" evidence="15">
    <location>
        <position position="78"/>
    </location>
    <ligand>
        <name>ATP</name>
        <dbReference type="ChEBI" id="CHEBI:30616"/>
    </ligand>
</feature>
<dbReference type="GO" id="GO:0016208">
    <property type="term" value="F:AMP binding"/>
    <property type="evidence" value="ECO:0007669"/>
    <property type="project" value="TreeGrafter"/>
</dbReference>
<feature type="binding site" description="in other chain" evidence="15">
    <location>
        <position position="802"/>
    </location>
    <ligand>
        <name>beta-D-fructose 2,6-bisphosphate</name>
        <dbReference type="ChEBI" id="CHEBI:58579"/>
        <note>allosteric activator; ligand shared between dimeric partners</note>
    </ligand>
</feature>
<dbReference type="InterPro" id="IPR009161">
    <property type="entry name" value="6-Pfructokinase_euk"/>
</dbReference>
<feature type="binding site" evidence="15">
    <location>
        <position position="254"/>
    </location>
    <ligand>
        <name>substrate</name>
        <note>ligand shared between dimeric partners</note>
    </ligand>
</feature>
<evidence type="ECO:0000256" key="15">
    <source>
        <dbReference type="HAMAP-Rule" id="MF_03184"/>
    </source>
</evidence>
<feature type="binding site" evidence="15">
    <location>
        <position position="624"/>
    </location>
    <ligand>
        <name>beta-D-fructose 2,6-bisphosphate</name>
        <dbReference type="ChEBI" id="CHEBI:58579"/>
        <note>allosteric activator; ligand shared between dimeric partners</note>
    </ligand>
</feature>
<keyword evidence="5 15" id="KW-0963">Cytoplasm</keyword>
<feature type="binding site" description="in other chain" evidence="15">
    <location>
        <position position="317"/>
    </location>
    <ligand>
        <name>substrate</name>
        <note>ligand shared between dimeric partners</note>
    </ligand>
</feature>
<dbReference type="Proteomes" id="UP001331761">
    <property type="component" value="Unassembled WGS sequence"/>
</dbReference>
<feature type="binding site" evidence="15">
    <location>
        <position position="172"/>
    </location>
    <ligand>
        <name>Mg(2+)</name>
        <dbReference type="ChEBI" id="CHEBI:18420"/>
        <note>catalytic</note>
    </ligand>
</feature>
<sequence length="838" mass="92125">MTDHRHSHEVDAFGYEQQDMQDGGEGPPGPLPDMRGAMSLKRNVRRLDSIVPTAGREGADIQFNLYKGRGVAVFTSGGDSQGMNSAVRSVVRMGIYLGCKVFFINEGYQGMVDGGDNIVEASWNSVSDIIQKGGTIIGSARCNDFRQREGRLKAAFNLIEKGITNLVCIGGDGSLTGANQFRKDWPGLLKELVDAKKITPEAAKNYPNIQIVGLVGSIDNDFCGTDMTIGTDSALQRIIESIDAVVATAQSHQRSFVVEVMGRHCGYLALVAALASEADFCFIPEWPPPVNWREILCKKLQEMRAEGQRLNIIIVAEGAIDRDGTPIPADLVKDVISKTLKYDTRVTVLGHVQRGGAPSAFDRLLGCRMGAEAVLALMEMNEESEPCVISIDGNQMVRVPLMQCVERTKAVQKAMNEKDWDLAVKLRGRSFQRNLETYKLLTKLRTVEKDNLSGGQNFTVAVMNVGAPAGGMNAAVRSFVRMALYHHCTVYGIEDSFEGLANGAFKKFQWGDVTNWVMHGGSFLGTQKQLPNEKNVPLIAEQLRKHNIQALLLVGGFEAYHSTLILSKNRDRYPEFCIPLCVIPCTISNNVPGTSISLGSDTAINEICTMIDKIKQSATGTKRRVFIIETMGGYCGYLATLSALASGADNAYIFEEKFTVEDIIEDVEASSPFSAGIVIAAKMAQGVQRYLIVRNEYANKNFTTEFVKQLFAEEGKGEFSTRINILGHAQQGGSPTPFDRNMGTKLAARALEYIITQIKDSMVDGIVSTKSPETATLLGLTGRRVVFTPVEELAAETDFDKRLPCDQWWLKLRPLLRILAKHTSIYHTEAMEDTEDYD</sequence>
<dbReference type="GO" id="GO:0042802">
    <property type="term" value="F:identical protein binding"/>
    <property type="evidence" value="ECO:0007669"/>
    <property type="project" value="TreeGrafter"/>
</dbReference>
<evidence type="ECO:0000256" key="9">
    <source>
        <dbReference type="ARBA" id="ARBA00022741"/>
    </source>
</evidence>
<dbReference type="Gene3D" id="3.40.50.450">
    <property type="match status" value="2"/>
</dbReference>
<dbReference type="GO" id="GO:0003872">
    <property type="term" value="F:6-phosphofructokinase activity"/>
    <property type="evidence" value="ECO:0007669"/>
    <property type="project" value="UniProtKB-UniRule"/>
</dbReference>
<keyword evidence="7 15" id="KW-0808">Transferase</keyword>
<dbReference type="SUPFAM" id="SSF53784">
    <property type="entry name" value="Phosphofructokinase"/>
    <property type="match status" value="2"/>
</dbReference>
<accession>A0AAN8FSD6</accession>
<evidence type="ECO:0000256" key="12">
    <source>
        <dbReference type="ARBA" id="ARBA00022842"/>
    </source>
</evidence>
<dbReference type="FunFam" id="3.40.50.450:FF:000043">
    <property type="entry name" value="ATP-dependent 6-phosphofructokinase, platelet type"/>
    <property type="match status" value="1"/>
</dbReference>
<feature type="binding site" description="in other chain" evidence="15">
    <location>
        <begin position="631"/>
        <end position="633"/>
    </location>
    <ligand>
        <name>beta-D-fructose 2,6-bisphosphate</name>
        <dbReference type="ChEBI" id="CHEBI:58579"/>
        <note>allosteric activator; ligand shared between dimeric partners</note>
    </ligand>
</feature>
<comment type="subunit">
    <text evidence="15">Homotetramer.</text>
</comment>
<dbReference type="GO" id="GO:0046872">
    <property type="term" value="F:metal ion binding"/>
    <property type="evidence" value="ECO:0007669"/>
    <property type="project" value="UniProtKB-KW"/>
</dbReference>
<comment type="similarity">
    <text evidence="16">Belongs to the phosphofructokinase type A (PFKA) family. ATP-dependent PFK group I subfamily. Eukaryotic two domain clade "E" sub-subfamily.</text>
</comment>
<feature type="domain" description="Phosphofructokinase" evidence="18">
    <location>
        <begin position="71"/>
        <end position="376"/>
    </location>
</feature>
<evidence type="ECO:0000256" key="7">
    <source>
        <dbReference type="ARBA" id="ARBA00022679"/>
    </source>
</evidence>
<comment type="subcellular location">
    <subcellularLocation>
        <location evidence="3 15">Cytoplasm</location>
    </subcellularLocation>
</comment>
<dbReference type="FunFam" id="3.40.50.460:FF:000003">
    <property type="entry name" value="ATP-dependent 6-phosphofructokinase"/>
    <property type="match status" value="1"/>
</dbReference>
<feature type="binding site" evidence="15">
    <location>
        <position position="722"/>
    </location>
    <ligand>
        <name>beta-D-fructose 2,6-bisphosphate</name>
        <dbReference type="ChEBI" id="CHEBI:58579"/>
        <note>allosteric activator; ligand shared between dimeric partners</note>
    </ligand>
</feature>
<comment type="caution">
    <text evidence="15">Lacks conserved residue(s) required for the propagation of feature annotation.</text>
</comment>
<feature type="binding site" evidence="15">
    <location>
        <begin position="171"/>
        <end position="174"/>
    </location>
    <ligand>
        <name>ATP</name>
        <dbReference type="ChEBI" id="CHEBI:30616"/>
    </ligand>
</feature>
<evidence type="ECO:0000256" key="4">
    <source>
        <dbReference type="ARBA" id="ARBA00004679"/>
    </source>
</evidence>
<feature type="domain" description="Phosphofructokinase" evidence="18">
    <location>
        <begin position="460"/>
        <end position="753"/>
    </location>
</feature>
<feature type="active site" description="Proton acceptor" evidence="15">
    <location>
        <position position="219"/>
    </location>
</feature>